<name>A0A6N3GIB0_KLEOX</name>
<organism evidence="1">
    <name type="scientific">Klebsiella oxytoca</name>
    <dbReference type="NCBI Taxonomy" id="571"/>
    <lineage>
        <taxon>Bacteria</taxon>
        <taxon>Pseudomonadati</taxon>
        <taxon>Pseudomonadota</taxon>
        <taxon>Gammaproteobacteria</taxon>
        <taxon>Enterobacterales</taxon>
        <taxon>Enterobacteriaceae</taxon>
        <taxon>Klebsiella/Raoultella group</taxon>
        <taxon>Klebsiella</taxon>
    </lineage>
</organism>
<dbReference type="RefSeq" id="WP_227685209.1">
    <property type="nucleotide sequence ID" value="NZ_CACRTM010000032.1"/>
</dbReference>
<evidence type="ECO:0000313" key="1">
    <source>
        <dbReference type="EMBL" id="VYU64176.1"/>
    </source>
</evidence>
<accession>A0A6N3GIB0</accession>
<protein>
    <submittedName>
        <fullName evidence="1">Uncharacterized protein</fullName>
    </submittedName>
</protein>
<proteinExistence type="predicted"/>
<sequence>MIKLEREKQKELLQILFNAYPNHLQNNAYVELKSMFDSDDTFVANLLYLEEHELIHSGLRHHLSGYSINPGAIMITAKGIDFIQQDGGLSAILNVQTIKFHRDAVVVLEDLIAISNMSDEQKAKAKSTLGEMSTEVLKTVVQAATTAGLSKLVGQ</sequence>
<gene>
    <name evidence="1" type="ORF">KOLFYP65_04945</name>
</gene>
<dbReference type="AlphaFoldDB" id="A0A6N3GIB0"/>
<reference evidence="1" key="1">
    <citation type="submission" date="2019-11" db="EMBL/GenBank/DDBJ databases">
        <authorList>
            <person name="Feng L."/>
        </authorList>
    </citation>
    <scope>NUCLEOTIDE SEQUENCE</scope>
    <source>
        <strain evidence="1">KOxytocaLFYP65</strain>
    </source>
</reference>
<dbReference type="EMBL" id="CACRTM010000032">
    <property type="protein sequence ID" value="VYU64176.1"/>
    <property type="molecule type" value="Genomic_DNA"/>
</dbReference>